<evidence type="ECO:0000313" key="1">
    <source>
        <dbReference type="EMBL" id="PZX07923.1"/>
    </source>
</evidence>
<organism evidence="1 2">
    <name type="scientific">Psychrobacillus insolitus</name>
    <dbReference type="NCBI Taxonomy" id="1461"/>
    <lineage>
        <taxon>Bacteria</taxon>
        <taxon>Bacillati</taxon>
        <taxon>Bacillota</taxon>
        <taxon>Bacilli</taxon>
        <taxon>Bacillales</taxon>
        <taxon>Bacillaceae</taxon>
        <taxon>Psychrobacillus</taxon>
    </lineage>
</organism>
<sequence>MSICKRCNRPLKTQMSIDTGYGPICKKKHDEAEEEFLKRQITIDDEIAYREKMKA</sequence>
<name>A0A2W7N7B0_9BACI</name>
<protein>
    <submittedName>
        <fullName evidence="1">Uncharacterized protein</fullName>
    </submittedName>
</protein>
<dbReference type="AlphaFoldDB" id="A0A2W7N7B0"/>
<dbReference type="Proteomes" id="UP000248646">
    <property type="component" value="Unassembled WGS sequence"/>
</dbReference>
<proteinExistence type="predicted"/>
<reference evidence="1 2" key="1">
    <citation type="submission" date="2018-06" db="EMBL/GenBank/DDBJ databases">
        <title>Genomic Encyclopedia of Type Strains, Phase IV (KMG-IV): sequencing the most valuable type-strain genomes for metagenomic binning, comparative biology and taxonomic classification.</title>
        <authorList>
            <person name="Goeker M."/>
        </authorList>
    </citation>
    <scope>NUCLEOTIDE SEQUENCE [LARGE SCALE GENOMIC DNA]</scope>
    <source>
        <strain evidence="1 2">DSM 5</strain>
    </source>
</reference>
<accession>A0A2W7N7B0</accession>
<dbReference type="Pfam" id="PF19474">
    <property type="entry name" value="DUF6011"/>
    <property type="match status" value="1"/>
</dbReference>
<dbReference type="RefSeq" id="WP_170122316.1">
    <property type="nucleotide sequence ID" value="NZ_QKZI01000001.1"/>
</dbReference>
<gene>
    <name evidence="1" type="ORF">C7437_1011045</name>
</gene>
<dbReference type="InterPro" id="IPR046053">
    <property type="entry name" value="DUF6011"/>
</dbReference>
<dbReference type="EMBL" id="QKZI01000001">
    <property type="protein sequence ID" value="PZX07923.1"/>
    <property type="molecule type" value="Genomic_DNA"/>
</dbReference>
<evidence type="ECO:0000313" key="2">
    <source>
        <dbReference type="Proteomes" id="UP000248646"/>
    </source>
</evidence>
<keyword evidence="2" id="KW-1185">Reference proteome</keyword>
<comment type="caution">
    <text evidence="1">The sequence shown here is derived from an EMBL/GenBank/DDBJ whole genome shotgun (WGS) entry which is preliminary data.</text>
</comment>